<dbReference type="SUPFAM" id="SSF54427">
    <property type="entry name" value="NTF2-like"/>
    <property type="match status" value="1"/>
</dbReference>
<proteinExistence type="predicted"/>
<reference evidence="2" key="1">
    <citation type="journal article" date="2019" name="Int. J. Syst. Evol. Microbiol.">
        <title>The Global Catalogue of Microorganisms (GCM) 10K type strain sequencing project: providing services to taxonomists for standard genome sequencing and annotation.</title>
        <authorList>
            <consortium name="The Broad Institute Genomics Platform"/>
            <consortium name="The Broad Institute Genome Sequencing Center for Infectious Disease"/>
            <person name="Wu L."/>
            <person name="Ma J."/>
        </authorList>
    </citation>
    <scope>NUCLEOTIDE SEQUENCE [LARGE SCALE GENOMIC DNA]</scope>
    <source>
        <strain evidence="2">CGMCC 4.7275</strain>
    </source>
</reference>
<keyword evidence="2" id="KW-1185">Reference proteome</keyword>
<sequence>MASFKDNLADDVTLEGVVMNGVLRDRDAVLAQLAVVSGFYRDRVDDFSFDAGDYHVEEYTAVVAGRPIKATATMHRNADGKIDAVVVNHRPLAAALTFSRLIAESPIGAEWDRNRFYRPEGQTYQDLLDYSDTPEGSPPV</sequence>
<comment type="caution">
    <text evidence="1">The sequence shown here is derived from an EMBL/GenBank/DDBJ whole genome shotgun (WGS) entry which is preliminary data.</text>
</comment>
<organism evidence="1 2">
    <name type="scientific">Streptomyces camponoticapitis</name>
    <dbReference type="NCBI Taxonomy" id="1616125"/>
    <lineage>
        <taxon>Bacteria</taxon>
        <taxon>Bacillati</taxon>
        <taxon>Actinomycetota</taxon>
        <taxon>Actinomycetes</taxon>
        <taxon>Kitasatosporales</taxon>
        <taxon>Streptomycetaceae</taxon>
        <taxon>Streptomyces</taxon>
    </lineage>
</organism>
<dbReference type="Proteomes" id="UP000660265">
    <property type="component" value="Unassembled WGS sequence"/>
</dbReference>
<dbReference type="RefSeq" id="WP_189107444.1">
    <property type="nucleotide sequence ID" value="NZ_BMMV01000006.1"/>
</dbReference>
<dbReference type="Gene3D" id="3.10.450.50">
    <property type="match status" value="1"/>
</dbReference>
<dbReference type="EMBL" id="BMMV01000006">
    <property type="protein sequence ID" value="GGJ92334.1"/>
    <property type="molecule type" value="Genomic_DNA"/>
</dbReference>
<accession>A0ABQ2E6V1</accession>
<evidence type="ECO:0000313" key="2">
    <source>
        <dbReference type="Proteomes" id="UP000660265"/>
    </source>
</evidence>
<evidence type="ECO:0000313" key="1">
    <source>
        <dbReference type="EMBL" id="GGJ92334.1"/>
    </source>
</evidence>
<dbReference type="InterPro" id="IPR032710">
    <property type="entry name" value="NTF2-like_dom_sf"/>
</dbReference>
<protein>
    <submittedName>
        <fullName evidence="1">Uncharacterized protein</fullName>
    </submittedName>
</protein>
<name>A0ABQ2E6V1_9ACTN</name>
<gene>
    <name evidence="1" type="ORF">GCM10011583_24790</name>
</gene>